<reference evidence="4" key="3">
    <citation type="submission" date="2016-03" db="UniProtKB">
        <authorList>
            <consortium name="EnsemblProtists"/>
        </authorList>
    </citation>
    <scope>IDENTIFICATION</scope>
</reference>
<reference evidence="5" key="2">
    <citation type="submission" date="2012-11" db="EMBL/GenBank/DDBJ databases">
        <authorList>
            <person name="Kuo A."/>
            <person name="Curtis B.A."/>
            <person name="Tanifuji G."/>
            <person name="Burki F."/>
            <person name="Gruber A."/>
            <person name="Irimia M."/>
            <person name="Maruyama S."/>
            <person name="Arias M.C."/>
            <person name="Ball S.G."/>
            <person name="Gile G.H."/>
            <person name="Hirakawa Y."/>
            <person name="Hopkins J.F."/>
            <person name="Rensing S.A."/>
            <person name="Schmutz J."/>
            <person name="Symeonidi A."/>
            <person name="Elias M."/>
            <person name="Eveleigh R.J."/>
            <person name="Herman E.K."/>
            <person name="Klute M.J."/>
            <person name="Nakayama T."/>
            <person name="Obornik M."/>
            <person name="Reyes-Prieto A."/>
            <person name="Armbrust E.V."/>
            <person name="Aves S.J."/>
            <person name="Beiko R.G."/>
            <person name="Coutinho P."/>
            <person name="Dacks J.B."/>
            <person name="Durnford D.G."/>
            <person name="Fast N.M."/>
            <person name="Green B.R."/>
            <person name="Grisdale C."/>
            <person name="Hempe F."/>
            <person name="Henrissat B."/>
            <person name="Hoppner M.P."/>
            <person name="Ishida K.-I."/>
            <person name="Kim E."/>
            <person name="Koreny L."/>
            <person name="Kroth P.G."/>
            <person name="Liu Y."/>
            <person name="Malik S.-B."/>
            <person name="Maier U.G."/>
            <person name="McRose D."/>
            <person name="Mock T."/>
            <person name="Neilson J.A."/>
            <person name="Onodera N.T."/>
            <person name="Poole A.M."/>
            <person name="Pritham E.J."/>
            <person name="Richards T.A."/>
            <person name="Rocap G."/>
            <person name="Roy S.W."/>
            <person name="Sarai C."/>
            <person name="Schaack S."/>
            <person name="Shirato S."/>
            <person name="Slamovits C.H."/>
            <person name="Spencer D.F."/>
            <person name="Suzuki S."/>
            <person name="Worden A.Z."/>
            <person name="Zauner S."/>
            <person name="Barry K."/>
            <person name="Bell C."/>
            <person name="Bharti A.K."/>
            <person name="Crow J.A."/>
            <person name="Grimwood J."/>
            <person name="Kramer R."/>
            <person name="Lindquist E."/>
            <person name="Lucas S."/>
            <person name="Salamov A."/>
            <person name="McFadden G.I."/>
            <person name="Lane C.E."/>
            <person name="Keeling P.J."/>
            <person name="Gray M.W."/>
            <person name="Grigoriev I.V."/>
            <person name="Archibald J.M."/>
        </authorList>
    </citation>
    <scope>NUCLEOTIDE SEQUENCE</scope>
    <source>
        <strain evidence="5">CCMP2712</strain>
    </source>
</reference>
<name>L1JRK5_GUITC</name>
<feature type="region of interest" description="Disordered" evidence="2">
    <location>
        <begin position="327"/>
        <end position="351"/>
    </location>
</feature>
<keyword evidence="1" id="KW-0175">Coiled coil</keyword>
<organism evidence="3">
    <name type="scientific">Guillardia theta (strain CCMP2712)</name>
    <name type="common">Cryptophyte</name>
    <dbReference type="NCBI Taxonomy" id="905079"/>
    <lineage>
        <taxon>Eukaryota</taxon>
        <taxon>Cryptophyceae</taxon>
        <taxon>Pyrenomonadales</taxon>
        <taxon>Geminigeraceae</taxon>
        <taxon>Guillardia</taxon>
    </lineage>
</organism>
<feature type="compositionally biased region" description="Low complexity" evidence="2">
    <location>
        <begin position="327"/>
        <end position="343"/>
    </location>
</feature>
<evidence type="ECO:0000313" key="4">
    <source>
        <dbReference type="EnsemblProtists" id="EKX50924"/>
    </source>
</evidence>
<dbReference type="AlphaFoldDB" id="L1JRK5"/>
<dbReference type="HOGENOM" id="CLU_790955_0_0_1"/>
<evidence type="ECO:0000256" key="1">
    <source>
        <dbReference type="SAM" id="Coils"/>
    </source>
</evidence>
<dbReference type="PaxDb" id="55529-EKX50924"/>
<gene>
    <name evidence="3" type="ORF">GUITHDRAFT_135006</name>
</gene>
<evidence type="ECO:0000313" key="3">
    <source>
        <dbReference type="EMBL" id="EKX50924.1"/>
    </source>
</evidence>
<reference evidence="3 5" key="1">
    <citation type="journal article" date="2012" name="Nature">
        <title>Algal genomes reveal evolutionary mosaicism and the fate of nucleomorphs.</title>
        <authorList>
            <consortium name="DOE Joint Genome Institute"/>
            <person name="Curtis B.A."/>
            <person name="Tanifuji G."/>
            <person name="Burki F."/>
            <person name="Gruber A."/>
            <person name="Irimia M."/>
            <person name="Maruyama S."/>
            <person name="Arias M.C."/>
            <person name="Ball S.G."/>
            <person name="Gile G.H."/>
            <person name="Hirakawa Y."/>
            <person name="Hopkins J.F."/>
            <person name="Kuo A."/>
            <person name="Rensing S.A."/>
            <person name="Schmutz J."/>
            <person name="Symeonidi A."/>
            <person name="Elias M."/>
            <person name="Eveleigh R.J."/>
            <person name="Herman E.K."/>
            <person name="Klute M.J."/>
            <person name="Nakayama T."/>
            <person name="Obornik M."/>
            <person name="Reyes-Prieto A."/>
            <person name="Armbrust E.V."/>
            <person name="Aves S.J."/>
            <person name="Beiko R.G."/>
            <person name="Coutinho P."/>
            <person name="Dacks J.B."/>
            <person name="Durnford D.G."/>
            <person name="Fast N.M."/>
            <person name="Green B.R."/>
            <person name="Grisdale C.J."/>
            <person name="Hempel F."/>
            <person name="Henrissat B."/>
            <person name="Hoppner M.P."/>
            <person name="Ishida K."/>
            <person name="Kim E."/>
            <person name="Koreny L."/>
            <person name="Kroth P.G."/>
            <person name="Liu Y."/>
            <person name="Malik S.B."/>
            <person name="Maier U.G."/>
            <person name="McRose D."/>
            <person name="Mock T."/>
            <person name="Neilson J.A."/>
            <person name="Onodera N.T."/>
            <person name="Poole A.M."/>
            <person name="Pritham E.J."/>
            <person name="Richards T.A."/>
            <person name="Rocap G."/>
            <person name="Roy S.W."/>
            <person name="Sarai C."/>
            <person name="Schaack S."/>
            <person name="Shirato S."/>
            <person name="Slamovits C.H."/>
            <person name="Spencer D.F."/>
            <person name="Suzuki S."/>
            <person name="Worden A.Z."/>
            <person name="Zauner S."/>
            <person name="Barry K."/>
            <person name="Bell C."/>
            <person name="Bharti A.K."/>
            <person name="Crow J.A."/>
            <person name="Grimwood J."/>
            <person name="Kramer R."/>
            <person name="Lindquist E."/>
            <person name="Lucas S."/>
            <person name="Salamov A."/>
            <person name="McFadden G.I."/>
            <person name="Lane C.E."/>
            <person name="Keeling P.J."/>
            <person name="Gray M.W."/>
            <person name="Grigoriev I.V."/>
            <person name="Archibald J.M."/>
        </authorList>
    </citation>
    <scope>NUCLEOTIDE SEQUENCE</scope>
    <source>
        <strain evidence="3 5">CCMP2712</strain>
    </source>
</reference>
<feature type="coiled-coil region" evidence="1">
    <location>
        <begin position="169"/>
        <end position="235"/>
    </location>
</feature>
<dbReference type="EnsemblProtists" id="EKX50924">
    <property type="protein sequence ID" value="EKX50924"/>
    <property type="gene ID" value="GUITHDRAFT_135006"/>
</dbReference>
<dbReference type="Proteomes" id="UP000011087">
    <property type="component" value="Unassembled WGS sequence"/>
</dbReference>
<dbReference type="EMBL" id="JH992977">
    <property type="protein sequence ID" value="EKX50924.1"/>
    <property type="molecule type" value="Genomic_DNA"/>
</dbReference>
<evidence type="ECO:0000313" key="5">
    <source>
        <dbReference type="Proteomes" id="UP000011087"/>
    </source>
</evidence>
<dbReference type="KEGG" id="gtt:GUITHDRAFT_135006"/>
<dbReference type="RefSeq" id="XP_005837904.1">
    <property type="nucleotide sequence ID" value="XM_005837847.1"/>
</dbReference>
<dbReference type="GeneID" id="17307541"/>
<evidence type="ECO:0000256" key="2">
    <source>
        <dbReference type="SAM" id="MobiDB-lite"/>
    </source>
</evidence>
<protein>
    <submittedName>
        <fullName evidence="3 4">Uncharacterized protein</fullName>
    </submittedName>
</protein>
<proteinExistence type="predicted"/>
<keyword evidence="5" id="KW-1185">Reference proteome</keyword>
<feature type="coiled-coil region" evidence="1">
    <location>
        <begin position="79"/>
        <end position="106"/>
    </location>
</feature>
<accession>L1JRK5</accession>
<sequence>MSTSLERQGILKNLAKVRAEAETLSLGLNRSRMITDPLASVPRSVTPTLVPDYARSVAVFPEGLGYPYVSYEVSRDLEVQHLRARCESLERELQNAKKEAYEAKVMEEDSKRREMDALRIIRPTQEQPNRVVQSAVLQGLADDLAMENERLRGAVNDHVTVELQHEGIEMRLTQDIQNLEQQIMELRRINGDLQFKNDALEQKVREKDNLLVSTVSELERKCDLHARALQESQDREKHAQEVLGREEGCFMILRFQQEVRVLQERLRRYEWSVAQNASWPYAATTVVTTSPRPSQVDSVASRLAQAEISVAARNAELAVLRSRSISPPPRASLSPRVRVSPPAGSLSTVVI</sequence>